<evidence type="ECO:0000313" key="8">
    <source>
        <dbReference type="Proteomes" id="UP000234639"/>
    </source>
</evidence>
<keyword evidence="4 5" id="KW-0472">Membrane</keyword>
<name>A0A2I1NAM8_9BACT</name>
<comment type="caution">
    <text evidence="7">The sequence shown here is derived from an EMBL/GenBank/DDBJ whole genome shotgun (WGS) entry which is preliminary data.</text>
</comment>
<evidence type="ECO:0000256" key="1">
    <source>
        <dbReference type="ARBA" id="ARBA00004141"/>
    </source>
</evidence>
<evidence type="ECO:0000259" key="6">
    <source>
        <dbReference type="Pfam" id="PF05154"/>
    </source>
</evidence>
<evidence type="ECO:0000256" key="3">
    <source>
        <dbReference type="ARBA" id="ARBA00022989"/>
    </source>
</evidence>
<dbReference type="InterPro" id="IPR007829">
    <property type="entry name" value="TM2"/>
</dbReference>
<evidence type="ECO:0000256" key="5">
    <source>
        <dbReference type="SAM" id="Phobius"/>
    </source>
</evidence>
<evidence type="ECO:0000256" key="4">
    <source>
        <dbReference type="ARBA" id="ARBA00023136"/>
    </source>
</evidence>
<keyword evidence="3 5" id="KW-1133">Transmembrane helix</keyword>
<proteinExistence type="predicted"/>
<dbReference type="GO" id="GO:0016020">
    <property type="term" value="C:membrane"/>
    <property type="evidence" value="ECO:0007669"/>
    <property type="project" value="UniProtKB-SubCell"/>
</dbReference>
<organism evidence="7 8">
    <name type="scientific">Campylobacter ureolyticus</name>
    <dbReference type="NCBI Taxonomy" id="827"/>
    <lineage>
        <taxon>Bacteria</taxon>
        <taxon>Pseudomonadati</taxon>
        <taxon>Campylobacterota</taxon>
        <taxon>Epsilonproteobacteria</taxon>
        <taxon>Campylobacterales</taxon>
        <taxon>Campylobacteraceae</taxon>
        <taxon>Campylobacter</taxon>
    </lineage>
</organism>
<dbReference type="Pfam" id="PF05154">
    <property type="entry name" value="TM2"/>
    <property type="match status" value="1"/>
</dbReference>
<dbReference type="RefSeq" id="WP_101637011.1">
    <property type="nucleotide sequence ID" value="NZ_JAPXGN010000002.1"/>
</dbReference>
<gene>
    <name evidence="7" type="ORF">CYJ41_03455</name>
</gene>
<evidence type="ECO:0000256" key="2">
    <source>
        <dbReference type="ARBA" id="ARBA00022692"/>
    </source>
</evidence>
<keyword evidence="2 5" id="KW-0812">Transmembrane</keyword>
<dbReference type="Proteomes" id="UP000234639">
    <property type="component" value="Unassembled WGS sequence"/>
</dbReference>
<accession>A0A2I1NAM8</accession>
<reference evidence="7 8" key="1">
    <citation type="submission" date="2017-12" db="EMBL/GenBank/DDBJ databases">
        <title>Phylogenetic diversity of female urinary microbiome.</title>
        <authorList>
            <person name="Thomas-White K."/>
            <person name="Wolfe A.J."/>
        </authorList>
    </citation>
    <scope>NUCLEOTIDE SEQUENCE [LARGE SCALE GENOMIC DNA]</scope>
    <source>
        <strain evidence="7 8">UMB0112</strain>
    </source>
</reference>
<dbReference type="EMBL" id="PKHU01000003">
    <property type="protein sequence ID" value="PKZ29426.1"/>
    <property type="molecule type" value="Genomic_DNA"/>
</dbReference>
<feature type="transmembrane region" description="Helical" evidence="5">
    <location>
        <begin position="95"/>
        <end position="117"/>
    </location>
</feature>
<feature type="domain" description="TM2" evidence="6">
    <location>
        <begin position="38"/>
        <end position="81"/>
    </location>
</feature>
<comment type="subcellular location">
    <subcellularLocation>
        <location evidence="1">Membrane</location>
        <topology evidence="1">Multi-pass membrane protein</topology>
    </subcellularLocation>
</comment>
<evidence type="ECO:0000313" key="7">
    <source>
        <dbReference type="EMBL" id="PKZ29426.1"/>
    </source>
</evidence>
<protein>
    <recommendedName>
        <fullName evidence="6">TM2 domain-containing protein</fullName>
    </recommendedName>
</protein>
<sequence>MLIYDIQNYVPQNTVYMLNEEIKSLDDKQKEQILMYKFKNPTICLILSIFLGIFGVDRFYLEDFLIGGIKAGLMCMLTFFGAISEEIGENDVLDIIIGFIFIAMIVFWFIDIFLCFIRCKDKNYQKIMEILNYLKRK</sequence>
<feature type="transmembrane region" description="Helical" evidence="5">
    <location>
        <begin position="38"/>
        <end position="57"/>
    </location>
</feature>
<dbReference type="AlphaFoldDB" id="A0A2I1NAM8"/>